<protein>
    <submittedName>
        <fullName evidence="2">Uncharacterized protein</fullName>
    </submittedName>
</protein>
<dbReference type="RefSeq" id="XP_025475704.1">
    <property type="nucleotide sequence ID" value="XM_025618243.1"/>
</dbReference>
<dbReference type="Proteomes" id="UP000247647">
    <property type="component" value="Unassembled WGS sequence"/>
</dbReference>
<dbReference type="GeneID" id="37120699"/>
<feature type="transmembrane region" description="Helical" evidence="1">
    <location>
        <begin position="12"/>
        <end position="30"/>
    </location>
</feature>
<feature type="non-terminal residue" evidence="2">
    <location>
        <position position="1"/>
    </location>
</feature>
<dbReference type="AlphaFoldDB" id="A0A318Y7F6"/>
<evidence type="ECO:0000313" key="3">
    <source>
        <dbReference type="Proteomes" id="UP000247647"/>
    </source>
</evidence>
<dbReference type="EMBL" id="KZ821483">
    <property type="protein sequence ID" value="PYH30226.1"/>
    <property type="molecule type" value="Genomic_DNA"/>
</dbReference>
<name>A0A318Y7F6_ASPNB</name>
<keyword evidence="1" id="KW-1133">Transmembrane helix</keyword>
<organism evidence="2 3">
    <name type="scientific">Aspergillus neoniger (strain CBS 115656)</name>
    <dbReference type="NCBI Taxonomy" id="1448310"/>
    <lineage>
        <taxon>Eukaryota</taxon>
        <taxon>Fungi</taxon>
        <taxon>Dikarya</taxon>
        <taxon>Ascomycota</taxon>
        <taxon>Pezizomycotina</taxon>
        <taxon>Eurotiomycetes</taxon>
        <taxon>Eurotiomycetidae</taxon>
        <taxon>Eurotiales</taxon>
        <taxon>Aspergillaceae</taxon>
        <taxon>Aspergillus</taxon>
        <taxon>Aspergillus subgen. Circumdati</taxon>
    </lineage>
</organism>
<keyword evidence="1" id="KW-0472">Membrane</keyword>
<evidence type="ECO:0000256" key="1">
    <source>
        <dbReference type="SAM" id="Phobius"/>
    </source>
</evidence>
<evidence type="ECO:0000313" key="2">
    <source>
        <dbReference type="EMBL" id="PYH30226.1"/>
    </source>
</evidence>
<proteinExistence type="predicted"/>
<keyword evidence="3" id="KW-1185">Reference proteome</keyword>
<accession>A0A318Y7F6</accession>
<reference evidence="2" key="1">
    <citation type="submission" date="2016-12" db="EMBL/GenBank/DDBJ databases">
        <title>The genomes of Aspergillus section Nigri reveals drivers in fungal speciation.</title>
        <authorList>
            <consortium name="DOE Joint Genome Institute"/>
            <person name="Vesth T.C."/>
            <person name="Nybo J."/>
            <person name="Theobald S."/>
            <person name="Brandl J."/>
            <person name="Frisvad J.C."/>
            <person name="Nielsen K.F."/>
            <person name="Lyhne E.K."/>
            <person name="Kogle M.E."/>
            <person name="Kuo A."/>
            <person name="Riley R."/>
            <person name="Clum A."/>
            <person name="Nolan M."/>
            <person name="Lipzen A."/>
            <person name="Salamov A."/>
            <person name="Henrissat B."/>
            <person name="Wiebenga A."/>
            <person name="De Vries R.P."/>
            <person name="Grigoriev I.V."/>
            <person name="Mortensen U.H."/>
            <person name="Andersen M.R."/>
            <person name="Baker S.E."/>
        </authorList>
    </citation>
    <scope>NUCLEOTIDE SEQUENCE [LARGE SCALE GENOMIC DNA]</scope>
    <source>
        <strain evidence="2">CBS 115656</strain>
    </source>
</reference>
<keyword evidence="1" id="KW-0812">Transmembrane</keyword>
<gene>
    <name evidence="2" type="ORF">BO87DRAFT_160759</name>
</gene>
<sequence length="50" mass="5744">ETRTASSPPGRFSIRGTVVMIHFASIWFFGGKQDREKHRTDSSVCWFNLV</sequence>